<organism evidence="13 14">
    <name type="scientific">Undibacterium parvum</name>
    <dbReference type="NCBI Taxonomy" id="401471"/>
    <lineage>
        <taxon>Bacteria</taxon>
        <taxon>Pseudomonadati</taxon>
        <taxon>Pseudomonadota</taxon>
        <taxon>Betaproteobacteria</taxon>
        <taxon>Burkholderiales</taxon>
        <taxon>Oxalobacteraceae</taxon>
        <taxon>Undibacterium</taxon>
    </lineage>
</organism>
<feature type="transmembrane region" description="Helical" evidence="10">
    <location>
        <begin position="417"/>
        <end position="437"/>
    </location>
</feature>
<evidence type="ECO:0000313" key="14">
    <source>
        <dbReference type="Proteomes" id="UP000275663"/>
    </source>
</evidence>
<evidence type="ECO:0000256" key="1">
    <source>
        <dbReference type="ARBA" id="ARBA00004651"/>
    </source>
</evidence>
<keyword evidence="4" id="KW-1003">Cell membrane</keyword>
<proteinExistence type="inferred from homology"/>
<dbReference type="InterPro" id="IPR024041">
    <property type="entry name" value="NH4_transpt_AmtB-like_dom"/>
</dbReference>
<evidence type="ECO:0000256" key="9">
    <source>
        <dbReference type="ARBA" id="ARBA00050025"/>
    </source>
</evidence>
<sequence length="518" mass="53353">MKKLFTHLLAASALLLSASVFSSAMAADEVAAASAVVASAVSAPASAAAEVAATPVVTSAPAVEASAASAVATPAAVPNKGDTAWMMVSTLLVILMTIPGLALFYGGLVRSKNMLSILMQVFMIFAVIIVLWCVYGYSLAFTEGGRFIGSFDRLFLQGIWNPATASFSTAATFSKGVVIPEFVYVAFQATFAAITCGLIIGAFAERAKFTAVLLFVVLWFTFSYLPIAHMVWFWTGPDAIKDAATLATETAKAGFLFQKGALDFAGGTVVHINAAVAGLVGAFLIGKRVGYGKEAMAPHSLTMTMIGASLLWVGWFGFNAGSALEAGDIAGLAFINTLLATAAATVSWVFGEWMSKGKPSMLGGASGAVAGLVAITPACGFVGPMGALVIGLLAGIVCLWGVNGLKRLLGADDSLDVFGVHGVGGILGALLTGVFAAPKLGGQGIMDYVTNKMSADPYSIIDQVTVQATAVGTTILWSALVSIVAFKLVDLVVGLRVPEDEEREGLDITSHGESAYHS</sequence>
<dbReference type="InterPro" id="IPR001905">
    <property type="entry name" value="Ammonium_transpt"/>
</dbReference>
<keyword evidence="8 10" id="KW-0924">Ammonia transport</keyword>
<feature type="transmembrane region" description="Helical" evidence="10">
    <location>
        <begin position="211"/>
        <end position="234"/>
    </location>
</feature>
<feature type="transmembrane region" description="Helical" evidence="10">
    <location>
        <begin position="362"/>
        <end position="383"/>
    </location>
</feature>
<evidence type="ECO:0000313" key="13">
    <source>
        <dbReference type="EMBL" id="AZP11915.1"/>
    </source>
</evidence>
<evidence type="ECO:0000256" key="2">
    <source>
        <dbReference type="ARBA" id="ARBA00005887"/>
    </source>
</evidence>
<dbReference type="GO" id="GO:0005886">
    <property type="term" value="C:plasma membrane"/>
    <property type="evidence" value="ECO:0007669"/>
    <property type="project" value="UniProtKB-SubCell"/>
</dbReference>
<protein>
    <recommendedName>
        <fullName evidence="9 10">Ammonium transporter</fullName>
    </recommendedName>
</protein>
<reference evidence="13 14" key="1">
    <citation type="journal article" date="2011" name="Int. J. Syst. Evol. Microbiol.">
        <title>Description of Undibacterium oligocarboniphilum sp. nov., isolated from purified water, and Undibacterium pigrum strain CCUG 49012 as the type strain of Undibacterium parvum sp. nov., and emended descriptions of the genus Undibacterium and the species Undibacterium pigrum.</title>
        <authorList>
            <person name="Eder W."/>
            <person name="Wanner G."/>
            <person name="Ludwig W."/>
            <person name="Busse H.J."/>
            <person name="Ziemke-Kageler F."/>
            <person name="Lang E."/>
        </authorList>
    </citation>
    <scope>NUCLEOTIDE SEQUENCE [LARGE SCALE GENOMIC DNA]</scope>
    <source>
        <strain evidence="13 14">DSM 23061</strain>
    </source>
</reference>
<evidence type="ECO:0000256" key="5">
    <source>
        <dbReference type="ARBA" id="ARBA00022692"/>
    </source>
</evidence>
<evidence type="ECO:0000256" key="8">
    <source>
        <dbReference type="ARBA" id="ARBA00023177"/>
    </source>
</evidence>
<dbReference type="SUPFAM" id="SSF111352">
    <property type="entry name" value="Ammonium transporter"/>
    <property type="match status" value="1"/>
</dbReference>
<comment type="subcellular location">
    <subcellularLocation>
        <location evidence="1 10">Cell membrane</location>
        <topology evidence="1 10">Multi-pass membrane protein</topology>
    </subcellularLocation>
</comment>
<dbReference type="EMBL" id="CP034464">
    <property type="protein sequence ID" value="AZP11915.1"/>
    <property type="molecule type" value="Genomic_DNA"/>
</dbReference>
<dbReference type="PROSITE" id="PS01219">
    <property type="entry name" value="AMMONIUM_TRANSP"/>
    <property type="match status" value="1"/>
</dbReference>
<dbReference type="GO" id="GO:0008519">
    <property type="term" value="F:ammonium channel activity"/>
    <property type="evidence" value="ECO:0007669"/>
    <property type="project" value="InterPro"/>
</dbReference>
<name>A0A3S9HII8_9BURK</name>
<evidence type="ECO:0000256" key="10">
    <source>
        <dbReference type="RuleBase" id="RU362002"/>
    </source>
</evidence>
<dbReference type="PANTHER" id="PTHR43029:SF10">
    <property type="entry name" value="AMMONIUM TRANSPORTER MEP2"/>
    <property type="match status" value="1"/>
</dbReference>
<feature type="transmembrane region" description="Helical" evidence="10">
    <location>
        <begin position="264"/>
        <end position="285"/>
    </location>
</feature>
<feature type="signal peptide" evidence="11">
    <location>
        <begin position="1"/>
        <end position="26"/>
    </location>
</feature>
<dbReference type="RefSeq" id="WP_126127297.1">
    <property type="nucleotide sequence ID" value="NZ_CP034464.1"/>
</dbReference>
<dbReference type="AlphaFoldDB" id="A0A3S9HII8"/>
<dbReference type="Proteomes" id="UP000275663">
    <property type="component" value="Chromosome"/>
</dbReference>
<evidence type="ECO:0000256" key="6">
    <source>
        <dbReference type="ARBA" id="ARBA00022989"/>
    </source>
</evidence>
<feature type="transmembrane region" description="Helical" evidence="10">
    <location>
        <begin position="297"/>
        <end position="317"/>
    </location>
</feature>
<feature type="transmembrane region" description="Helical" evidence="10">
    <location>
        <begin position="117"/>
        <end position="137"/>
    </location>
</feature>
<dbReference type="KEGG" id="upv:EJN92_07800"/>
<dbReference type="NCBIfam" id="TIGR00836">
    <property type="entry name" value="amt"/>
    <property type="match status" value="1"/>
</dbReference>
<feature type="domain" description="Ammonium transporter AmtB-like" evidence="12">
    <location>
        <begin position="84"/>
        <end position="516"/>
    </location>
</feature>
<dbReference type="Pfam" id="PF00909">
    <property type="entry name" value="Ammonium_transp"/>
    <property type="match status" value="1"/>
</dbReference>
<accession>A0A3S9HII8</accession>
<keyword evidence="5 10" id="KW-0812">Transmembrane</keyword>
<feature type="transmembrane region" description="Helical" evidence="10">
    <location>
        <begin position="84"/>
        <end position="105"/>
    </location>
</feature>
<comment type="similarity">
    <text evidence="2 10">Belongs to the ammonia transporter channel (TC 1.A.11.2) family.</text>
</comment>
<feature type="transmembrane region" description="Helical" evidence="10">
    <location>
        <begin position="389"/>
        <end position="405"/>
    </location>
</feature>
<evidence type="ECO:0000256" key="3">
    <source>
        <dbReference type="ARBA" id="ARBA00022448"/>
    </source>
</evidence>
<feature type="transmembrane region" description="Helical" evidence="10">
    <location>
        <begin position="329"/>
        <end position="350"/>
    </location>
</feature>
<evidence type="ECO:0000256" key="7">
    <source>
        <dbReference type="ARBA" id="ARBA00023136"/>
    </source>
</evidence>
<evidence type="ECO:0000256" key="11">
    <source>
        <dbReference type="SAM" id="SignalP"/>
    </source>
</evidence>
<evidence type="ECO:0000259" key="12">
    <source>
        <dbReference type="Pfam" id="PF00909"/>
    </source>
</evidence>
<dbReference type="InterPro" id="IPR018047">
    <property type="entry name" value="Ammonium_transpt_CS"/>
</dbReference>
<feature type="transmembrane region" description="Helical" evidence="10">
    <location>
        <begin position="475"/>
        <end position="495"/>
    </location>
</feature>
<keyword evidence="14" id="KW-1185">Reference proteome</keyword>
<gene>
    <name evidence="13" type="primary">amt</name>
    <name evidence="13" type="ORF">EJN92_07800</name>
</gene>
<dbReference type="PANTHER" id="PTHR43029">
    <property type="entry name" value="AMMONIUM TRANSPORTER MEP2"/>
    <property type="match status" value="1"/>
</dbReference>
<feature type="transmembrane region" description="Helical" evidence="10">
    <location>
        <begin position="182"/>
        <end position="204"/>
    </location>
</feature>
<dbReference type="FunFam" id="1.10.3430.10:FF:000007">
    <property type="entry name" value="Ammonium transporter"/>
    <property type="match status" value="1"/>
</dbReference>
<feature type="chain" id="PRO_5019438297" description="Ammonium transporter" evidence="11">
    <location>
        <begin position="27"/>
        <end position="518"/>
    </location>
</feature>
<keyword evidence="11" id="KW-0732">Signal</keyword>
<dbReference type="Gene3D" id="1.10.3430.10">
    <property type="entry name" value="Ammonium transporter AmtB like domains"/>
    <property type="match status" value="1"/>
</dbReference>
<keyword evidence="3 10" id="KW-0813">Transport</keyword>
<dbReference type="InterPro" id="IPR029020">
    <property type="entry name" value="Ammonium/urea_transptr"/>
</dbReference>
<dbReference type="OrthoDB" id="9814202at2"/>
<keyword evidence="6 10" id="KW-1133">Transmembrane helix</keyword>
<keyword evidence="7 10" id="KW-0472">Membrane</keyword>
<evidence type="ECO:0000256" key="4">
    <source>
        <dbReference type="ARBA" id="ARBA00022475"/>
    </source>
</evidence>